<name>A0A382YPF8_9ZZZZ</name>
<evidence type="ECO:0008006" key="2">
    <source>
        <dbReference type="Google" id="ProtNLM"/>
    </source>
</evidence>
<gene>
    <name evidence="1" type="ORF">METZ01_LOCUS437804</name>
</gene>
<reference evidence="1" key="1">
    <citation type="submission" date="2018-05" db="EMBL/GenBank/DDBJ databases">
        <authorList>
            <person name="Lanie J.A."/>
            <person name="Ng W.-L."/>
            <person name="Kazmierczak K.M."/>
            <person name="Andrzejewski T.M."/>
            <person name="Davidsen T.M."/>
            <person name="Wayne K.J."/>
            <person name="Tettelin H."/>
            <person name="Glass J.I."/>
            <person name="Rusch D."/>
            <person name="Podicherti R."/>
            <person name="Tsui H.-C.T."/>
            <person name="Winkler M.E."/>
        </authorList>
    </citation>
    <scope>NUCLEOTIDE SEQUENCE</scope>
</reference>
<evidence type="ECO:0000313" key="1">
    <source>
        <dbReference type="EMBL" id="SVD84950.1"/>
    </source>
</evidence>
<dbReference type="InterPro" id="IPR029069">
    <property type="entry name" value="HotDog_dom_sf"/>
</dbReference>
<feature type="non-terminal residue" evidence="1">
    <location>
        <position position="218"/>
    </location>
</feature>
<proteinExistence type="predicted"/>
<dbReference type="SUPFAM" id="SSF54637">
    <property type="entry name" value="Thioesterase/thiol ester dehydrase-isomerase"/>
    <property type="match status" value="2"/>
</dbReference>
<dbReference type="EMBL" id="UINC01177355">
    <property type="protein sequence ID" value="SVD84950.1"/>
    <property type="molecule type" value="Genomic_DNA"/>
</dbReference>
<protein>
    <recommendedName>
        <fullName evidence="2">Thioesterase domain-containing protein</fullName>
    </recommendedName>
</protein>
<dbReference type="Gene3D" id="3.10.129.10">
    <property type="entry name" value="Hotdog Thioesterase"/>
    <property type="match status" value="1"/>
</dbReference>
<dbReference type="AlphaFoldDB" id="A0A382YPF8"/>
<organism evidence="1">
    <name type="scientific">marine metagenome</name>
    <dbReference type="NCBI Taxonomy" id="408172"/>
    <lineage>
        <taxon>unclassified sequences</taxon>
        <taxon>metagenomes</taxon>
        <taxon>ecological metagenomes</taxon>
    </lineage>
</organism>
<sequence length="218" mass="25186">MSKLNESATNRITVRFPQVDPAGIMFYPRYFEIAVRQFPDVPLTSPPFTLKTQFIKPNRLGDKIDLSLVHDSGSPSWLIMGRMNGEEHFSMRLFHDESELFADAHHPDLPAFKSDEGEIGEWAAGHNGRIILSRYFEFLNMAIEEWFEDSIKMPFHELHYGRSIGIPTVQFDTRIRNFPPTSAKFSMWLRPTKLGRRAMTFKSWFVVGGQCLVENEQA</sequence>
<accession>A0A382YPF8</accession>